<sequence>MVDPGHCSITVQEDQFVVLSYVSNKPQKVVAVEDLFYCQCSPPSQAIAKPLIPDEQNFTSGTNHSFKWIGPSREKIVDAASTILLPAQLKTFL</sequence>
<name>A0A4S4LVM7_9AGAM</name>
<keyword evidence="2" id="KW-1185">Reference proteome</keyword>
<accession>A0A4S4LVM7</accession>
<protein>
    <submittedName>
        <fullName evidence="1">Uncharacterized protein</fullName>
    </submittedName>
</protein>
<proteinExistence type="predicted"/>
<evidence type="ECO:0000313" key="2">
    <source>
        <dbReference type="Proteomes" id="UP000310158"/>
    </source>
</evidence>
<reference evidence="1 2" key="1">
    <citation type="submission" date="2019-02" db="EMBL/GenBank/DDBJ databases">
        <title>Genome sequencing of the rare red list fungi Bondarzewia mesenterica.</title>
        <authorList>
            <person name="Buettner E."/>
            <person name="Kellner H."/>
        </authorList>
    </citation>
    <scope>NUCLEOTIDE SEQUENCE [LARGE SCALE GENOMIC DNA]</scope>
    <source>
        <strain evidence="1 2">DSM 108281</strain>
    </source>
</reference>
<gene>
    <name evidence="1" type="ORF">EW146_g4266</name>
</gene>
<dbReference type="EMBL" id="SGPL01000161">
    <property type="protein sequence ID" value="THH16375.1"/>
    <property type="molecule type" value="Genomic_DNA"/>
</dbReference>
<dbReference type="Proteomes" id="UP000310158">
    <property type="component" value="Unassembled WGS sequence"/>
</dbReference>
<dbReference type="AlphaFoldDB" id="A0A4S4LVM7"/>
<comment type="caution">
    <text evidence="1">The sequence shown here is derived from an EMBL/GenBank/DDBJ whole genome shotgun (WGS) entry which is preliminary data.</text>
</comment>
<organism evidence="1 2">
    <name type="scientific">Bondarzewia mesenterica</name>
    <dbReference type="NCBI Taxonomy" id="1095465"/>
    <lineage>
        <taxon>Eukaryota</taxon>
        <taxon>Fungi</taxon>
        <taxon>Dikarya</taxon>
        <taxon>Basidiomycota</taxon>
        <taxon>Agaricomycotina</taxon>
        <taxon>Agaricomycetes</taxon>
        <taxon>Russulales</taxon>
        <taxon>Bondarzewiaceae</taxon>
        <taxon>Bondarzewia</taxon>
    </lineage>
</organism>
<evidence type="ECO:0000313" key="1">
    <source>
        <dbReference type="EMBL" id="THH16375.1"/>
    </source>
</evidence>